<protein>
    <submittedName>
        <fullName evidence="1">Peptidyl-prolyl cis-trans isomerase</fullName>
    </submittedName>
</protein>
<gene>
    <name evidence="1" type="ORF">ACFPTR_00560</name>
</gene>
<keyword evidence="1" id="KW-0413">Isomerase</keyword>
<evidence type="ECO:0000313" key="2">
    <source>
        <dbReference type="Proteomes" id="UP001596143"/>
    </source>
</evidence>
<name>A0ABW0U3G3_9BACI</name>
<proteinExistence type="predicted"/>
<dbReference type="RefSeq" id="WP_333723947.1">
    <property type="nucleotide sequence ID" value="NZ_JBHSPF010000004.1"/>
</dbReference>
<dbReference type="Proteomes" id="UP001596143">
    <property type="component" value="Unassembled WGS sequence"/>
</dbReference>
<reference evidence="2" key="1">
    <citation type="journal article" date="2019" name="Int. J. Syst. Evol. Microbiol.">
        <title>The Global Catalogue of Microorganisms (GCM) 10K type strain sequencing project: providing services to taxonomists for standard genome sequencing and annotation.</title>
        <authorList>
            <consortium name="The Broad Institute Genomics Platform"/>
            <consortium name="The Broad Institute Genome Sequencing Center for Infectious Disease"/>
            <person name="Wu L."/>
            <person name="Ma J."/>
        </authorList>
    </citation>
    <scope>NUCLEOTIDE SEQUENCE [LARGE SCALE GENOMIC DNA]</scope>
    <source>
        <strain evidence="2">CGMCC 1.15790</strain>
    </source>
</reference>
<keyword evidence="2" id="KW-1185">Reference proteome</keyword>
<comment type="caution">
    <text evidence="1">The sequence shown here is derived from an EMBL/GenBank/DDBJ whole genome shotgun (WGS) entry which is preliminary data.</text>
</comment>
<evidence type="ECO:0000313" key="1">
    <source>
        <dbReference type="EMBL" id="MFC5627386.1"/>
    </source>
</evidence>
<accession>A0ABW0U3G3</accession>
<sequence length="168" mass="19360">MIDFIVTIHGKTKHTITIDPTVWIFDDRKIDLNEWEGEEKRESDELEKYKKNISAQWDKEITEGAQIPRRDQTNRIRNKKEALIDGTFGMPFAPFLDNATPLEEASKVVIETKDKTTYIVSLEEARKLVIGFSKNGKPLREDGPVHVYYGDGSNKEQPILHVTGFRIE</sequence>
<dbReference type="EMBL" id="JBHSPF010000004">
    <property type="protein sequence ID" value="MFC5627386.1"/>
    <property type="molecule type" value="Genomic_DNA"/>
</dbReference>
<organism evidence="1 2">
    <name type="scientific">Aliibacillus thermotolerans</name>
    <dbReference type="NCBI Taxonomy" id="1834418"/>
    <lineage>
        <taxon>Bacteria</taxon>
        <taxon>Bacillati</taxon>
        <taxon>Bacillota</taxon>
        <taxon>Bacilli</taxon>
        <taxon>Bacillales</taxon>
        <taxon>Bacillaceae</taxon>
        <taxon>Aliibacillus</taxon>
    </lineage>
</organism>
<dbReference type="GO" id="GO:0016853">
    <property type="term" value="F:isomerase activity"/>
    <property type="evidence" value="ECO:0007669"/>
    <property type="project" value="UniProtKB-KW"/>
</dbReference>